<keyword evidence="9 10" id="KW-0807">Transducer</keyword>
<feature type="transmembrane region" description="Helical" evidence="11">
    <location>
        <begin position="45"/>
        <end position="62"/>
    </location>
</feature>
<keyword evidence="4 11" id="KW-1133">Transmembrane helix</keyword>
<feature type="transmembrane region" description="Helical" evidence="11">
    <location>
        <begin position="82"/>
        <end position="104"/>
    </location>
</feature>
<proteinExistence type="inferred from homology"/>
<dbReference type="GO" id="GO:0043410">
    <property type="term" value="P:positive regulation of MAPK cascade"/>
    <property type="evidence" value="ECO:0000318"/>
    <property type="project" value="GO_Central"/>
</dbReference>
<evidence type="ECO:0000256" key="6">
    <source>
        <dbReference type="ARBA" id="ARBA00023136"/>
    </source>
</evidence>
<evidence type="ECO:0000313" key="14">
    <source>
        <dbReference type="EnsemblMetazoa" id="HelroP92549"/>
    </source>
</evidence>
<reference evidence="13 15" key="2">
    <citation type="journal article" date="2013" name="Nature">
        <title>Insights into bilaterian evolution from three spiralian genomes.</title>
        <authorList>
            <person name="Simakov O."/>
            <person name="Marletaz F."/>
            <person name="Cho S.J."/>
            <person name="Edsinger-Gonzales E."/>
            <person name="Havlak P."/>
            <person name="Hellsten U."/>
            <person name="Kuo D.H."/>
            <person name="Larsson T."/>
            <person name="Lv J."/>
            <person name="Arendt D."/>
            <person name="Savage R."/>
            <person name="Osoegawa K."/>
            <person name="de Jong P."/>
            <person name="Grimwood J."/>
            <person name="Chapman J.A."/>
            <person name="Shapiro H."/>
            <person name="Aerts A."/>
            <person name="Otillar R.P."/>
            <person name="Terry A.Y."/>
            <person name="Boore J.L."/>
            <person name="Grigoriev I.V."/>
            <person name="Lindberg D.R."/>
            <person name="Seaver E.C."/>
            <person name="Weisblat D.A."/>
            <person name="Putnam N.H."/>
            <person name="Rokhsar D.S."/>
        </authorList>
    </citation>
    <scope>NUCLEOTIDE SEQUENCE</scope>
</reference>
<evidence type="ECO:0000256" key="7">
    <source>
        <dbReference type="ARBA" id="ARBA00023157"/>
    </source>
</evidence>
<comment type="subcellular location">
    <subcellularLocation>
        <location evidence="1">Cell membrane</location>
        <topology evidence="1">Multi-pass membrane protein</topology>
    </subcellularLocation>
</comment>
<sequence length="141" mass="15741">CDIWTSLDVLLCTSSILNLCVISVDRYFVITRPFTYVLKRTRWRMAGMIIFVWVASAFISIPPQFGWRKTVKEGQCVISEEIGYQLFATVGAFYLPLLVMVVIYTRIYLVSSRLAKAASINRHSSVVSTGGGSVNHGELPG</sequence>
<dbReference type="RefSeq" id="XP_009018661.1">
    <property type="nucleotide sequence ID" value="XM_009020413.1"/>
</dbReference>
<dbReference type="SUPFAM" id="SSF81321">
    <property type="entry name" value="Family A G protein-coupled receptor-like"/>
    <property type="match status" value="1"/>
</dbReference>
<dbReference type="EMBL" id="KB096657">
    <property type="protein sequence ID" value="ESO03242.1"/>
    <property type="molecule type" value="Genomic_DNA"/>
</dbReference>
<dbReference type="Proteomes" id="UP000015101">
    <property type="component" value="Unassembled WGS sequence"/>
</dbReference>
<organism evidence="14 15">
    <name type="scientific">Helobdella robusta</name>
    <name type="common">Californian leech</name>
    <dbReference type="NCBI Taxonomy" id="6412"/>
    <lineage>
        <taxon>Eukaryota</taxon>
        <taxon>Metazoa</taxon>
        <taxon>Spiralia</taxon>
        <taxon>Lophotrochozoa</taxon>
        <taxon>Annelida</taxon>
        <taxon>Clitellata</taxon>
        <taxon>Hirudinea</taxon>
        <taxon>Rhynchobdellida</taxon>
        <taxon>Glossiphoniidae</taxon>
        <taxon>Helobdella</taxon>
    </lineage>
</organism>
<evidence type="ECO:0000256" key="4">
    <source>
        <dbReference type="ARBA" id="ARBA00022989"/>
    </source>
</evidence>
<dbReference type="OMA" id="AYTIMAQ"/>
<keyword evidence="8 10" id="KW-0675">Receptor</keyword>
<dbReference type="Gene3D" id="1.20.1070.10">
    <property type="entry name" value="Rhodopsin 7-helix transmembrane proteins"/>
    <property type="match status" value="1"/>
</dbReference>
<dbReference type="PANTHER" id="PTHR24248">
    <property type="entry name" value="ADRENERGIC RECEPTOR-RELATED G-PROTEIN COUPLED RECEPTOR"/>
    <property type="match status" value="1"/>
</dbReference>
<dbReference type="EMBL" id="AMQM01009581">
    <property type="status" value="NOT_ANNOTATED_CDS"/>
    <property type="molecule type" value="Genomic_DNA"/>
</dbReference>
<evidence type="ECO:0000256" key="5">
    <source>
        <dbReference type="ARBA" id="ARBA00023040"/>
    </source>
</evidence>
<evidence type="ECO:0000313" key="13">
    <source>
        <dbReference type="EMBL" id="ESO03242.1"/>
    </source>
</evidence>
<evidence type="ECO:0000256" key="9">
    <source>
        <dbReference type="ARBA" id="ARBA00023224"/>
    </source>
</evidence>
<comment type="similarity">
    <text evidence="10">Belongs to the G-protein coupled receptor 1 family.</text>
</comment>
<evidence type="ECO:0000256" key="2">
    <source>
        <dbReference type="ARBA" id="ARBA00022475"/>
    </source>
</evidence>
<gene>
    <name evidence="14" type="primary">20217381</name>
    <name evidence="13" type="ORF">HELRODRAFT_92549</name>
</gene>
<dbReference type="KEGG" id="hro:HELRODRAFT_92549"/>
<keyword evidence="6 11" id="KW-0472">Membrane</keyword>
<keyword evidence="3 10" id="KW-0812">Transmembrane</keyword>
<accession>T1G8I4</accession>
<reference evidence="14" key="3">
    <citation type="submission" date="2015-06" db="UniProtKB">
        <authorList>
            <consortium name="EnsemblMetazoa"/>
        </authorList>
    </citation>
    <scope>IDENTIFICATION</scope>
</reference>
<dbReference type="FunFam" id="1.20.1070.10:FF:000920">
    <property type="entry name" value="Uncharacterized protein"/>
    <property type="match status" value="1"/>
</dbReference>
<dbReference type="GO" id="GO:0004993">
    <property type="term" value="F:G protein-coupled serotonin receptor activity"/>
    <property type="evidence" value="ECO:0007669"/>
    <property type="project" value="UniProtKB-ARBA"/>
</dbReference>
<evidence type="ECO:0000259" key="12">
    <source>
        <dbReference type="PROSITE" id="PS50262"/>
    </source>
</evidence>
<dbReference type="STRING" id="6412.T1G8I4"/>
<dbReference type="GO" id="GO:0005886">
    <property type="term" value="C:plasma membrane"/>
    <property type="evidence" value="ECO:0000318"/>
    <property type="project" value="GO_Central"/>
</dbReference>
<dbReference type="InterPro" id="IPR000276">
    <property type="entry name" value="GPCR_Rhodpsn"/>
</dbReference>
<dbReference type="PANTHER" id="PTHR24248:SF199">
    <property type="entry name" value="IP13425P-RELATED"/>
    <property type="match status" value="1"/>
</dbReference>
<keyword evidence="15" id="KW-1185">Reference proteome</keyword>
<name>T1G8I4_HELRO</name>
<dbReference type="PRINTS" id="PR00237">
    <property type="entry name" value="GPCRRHODOPSN"/>
</dbReference>
<feature type="transmembrane region" description="Helical" evidence="11">
    <location>
        <begin position="6"/>
        <end position="24"/>
    </location>
</feature>
<reference evidence="15" key="1">
    <citation type="submission" date="2012-12" db="EMBL/GenBank/DDBJ databases">
        <authorList>
            <person name="Hellsten U."/>
            <person name="Grimwood J."/>
            <person name="Chapman J.A."/>
            <person name="Shapiro H."/>
            <person name="Aerts A."/>
            <person name="Otillar R.P."/>
            <person name="Terry A.Y."/>
            <person name="Boore J.L."/>
            <person name="Simakov O."/>
            <person name="Marletaz F."/>
            <person name="Cho S.-J."/>
            <person name="Edsinger-Gonzales E."/>
            <person name="Havlak P."/>
            <person name="Kuo D.-H."/>
            <person name="Larsson T."/>
            <person name="Lv J."/>
            <person name="Arendt D."/>
            <person name="Savage R."/>
            <person name="Osoegawa K."/>
            <person name="de Jong P."/>
            <person name="Lindberg D.R."/>
            <person name="Seaver E.C."/>
            <person name="Weisblat D.A."/>
            <person name="Putnam N.H."/>
            <person name="Grigoriev I.V."/>
            <person name="Rokhsar D.S."/>
        </authorList>
    </citation>
    <scope>NUCLEOTIDE SEQUENCE</scope>
</reference>
<evidence type="ECO:0000313" key="15">
    <source>
        <dbReference type="Proteomes" id="UP000015101"/>
    </source>
</evidence>
<dbReference type="GO" id="GO:0071880">
    <property type="term" value="P:adenylate cyclase-activating adrenergic receptor signaling pathway"/>
    <property type="evidence" value="ECO:0000318"/>
    <property type="project" value="GO_Central"/>
</dbReference>
<dbReference type="eggNOG" id="KOG3656">
    <property type="taxonomic scope" value="Eukaryota"/>
</dbReference>
<keyword evidence="7" id="KW-1015">Disulfide bond</keyword>
<feature type="domain" description="G-protein coupled receptors family 1 profile" evidence="12">
    <location>
        <begin position="1"/>
        <end position="141"/>
    </location>
</feature>
<evidence type="ECO:0000256" key="10">
    <source>
        <dbReference type="RuleBase" id="RU000688"/>
    </source>
</evidence>
<dbReference type="InParanoid" id="T1G8I4"/>
<dbReference type="CTD" id="20217381"/>
<dbReference type="AlphaFoldDB" id="T1G8I4"/>
<evidence type="ECO:0000256" key="11">
    <source>
        <dbReference type="SAM" id="Phobius"/>
    </source>
</evidence>
<dbReference type="GO" id="GO:0004930">
    <property type="term" value="F:G protein-coupled receptor activity"/>
    <property type="evidence" value="ECO:0000318"/>
    <property type="project" value="GO_Central"/>
</dbReference>
<evidence type="ECO:0000256" key="8">
    <source>
        <dbReference type="ARBA" id="ARBA00023170"/>
    </source>
</evidence>
<dbReference type="Pfam" id="PF00001">
    <property type="entry name" value="7tm_1"/>
    <property type="match status" value="1"/>
</dbReference>
<evidence type="ECO:0000256" key="3">
    <source>
        <dbReference type="ARBA" id="ARBA00022692"/>
    </source>
</evidence>
<dbReference type="OrthoDB" id="5951059at2759"/>
<dbReference type="HOGENOM" id="CLU_009579_31_4_1"/>
<dbReference type="EnsemblMetazoa" id="HelroT92549">
    <property type="protein sequence ID" value="HelroP92549"/>
    <property type="gene ID" value="HelroG92549"/>
</dbReference>
<dbReference type="InterPro" id="IPR017452">
    <property type="entry name" value="GPCR_Rhodpsn_7TM"/>
</dbReference>
<protein>
    <recommendedName>
        <fullName evidence="12">G-protein coupled receptors family 1 profile domain-containing protein</fullName>
    </recommendedName>
</protein>
<dbReference type="PROSITE" id="PS00237">
    <property type="entry name" value="G_PROTEIN_RECEP_F1_1"/>
    <property type="match status" value="1"/>
</dbReference>
<dbReference type="GeneID" id="20217381"/>
<keyword evidence="5 10" id="KW-0297">G-protein coupled receptor</keyword>
<keyword evidence="2" id="KW-1003">Cell membrane</keyword>
<evidence type="ECO:0000256" key="1">
    <source>
        <dbReference type="ARBA" id="ARBA00004651"/>
    </source>
</evidence>
<dbReference type="PROSITE" id="PS50262">
    <property type="entry name" value="G_PROTEIN_RECEP_F1_2"/>
    <property type="match status" value="1"/>
</dbReference>